<evidence type="ECO:0000259" key="11">
    <source>
        <dbReference type="PROSITE" id="PS51198"/>
    </source>
</evidence>
<sequence>MKIDYLQELDEEQRKAVLESEGRSLVIAGPGSGKTRVITYKLLHLLMNGVKPSQILLVTFTRAAANEMIERAKQVTGMDLEELTAGTFHHVCNLLLRRYANRVGISPNFTILDEEDSLSLIKHVRTRVLDRIFQDEKEKHFPAPSILQKVFSYSVNTMSSLRQALLTLYPKHAEFEKIIEEIYKEYTIEKRTQNCVDYDDLLSLTVFLLENDPQVRYREASKYRWLLVDEFQDTNILQLKMVDQLSSVHKNAFVVADDAQSIYSFRGARFENVKDFARSDAKIFKIQTNYRSTQRIVEFINAMIPRTSVPKLLRSVKPDGPKPKVVSTWDRASEASFVARQILKLIEFGYEPNQIGILYRSHSHSFDVQLELTRNQIAFRILSGLRFTETAHVKDVLAFLRLLQNPKEKVSWIRVARLFPGIGAKTASAFADHASSVETMDFQEMFESFPLKKPSLSRLREIFSELMKEEAVSKKIERLYESFYKEYLEENYSDYTERQLDIQRLIEMAERYRSLERFLSDLMISEDVNQERGTNKVTLTTVHQAKGLEWDVVFVLSVNPGDFPSYYAVIDGKLDEEERIFYVAITRAKELLYIMRQESVQRNYFSWMKLPDFIDGIPRELVEWIDATD</sequence>
<evidence type="ECO:0000256" key="4">
    <source>
        <dbReference type="ARBA" id="ARBA00022806"/>
    </source>
</evidence>
<evidence type="ECO:0000259" key="12">
    <source>
        <dbReference type="PROSITE" id="PS51217"/>
    </source>
</evidence>
<dbReference type="PROSITE" id="PS51217">
    <property type="entry name" value="UVRD_HELICASE_CTER"/>
    <property type="match status" value="1"/>
</dbReference>
<dbReference type="EC" id="5.6.2.4" evidence="8"/>
<dbReference type="InterPro" id="IPR014017">
    <property type="entry name" value="DNA_helicase_UvrD-like_C"/>
</dbReference>
<keyword evidence="5 10" id="KW-0067">ATP-binding</keyword>
<dbReference type="OrthoDB" id="9810135at2"/>
<dbReference type="Gene3D" id="1.10.486.10">
    <property type="entry name" value="PCRA, domain 4"/>
    <property type="match status" value="1"/>
</dbReference>
<reference evidence="13 14" key="1">
    <citation type="submission" date="2014-01" db="EMBL/GenBank/DDBJ databases">
        <title>Genome sequencing of Thermotog hypogea.</title>
        <authorList>
            <person name="Zhang X."/>
            <person name="Alvare G."/>
            <person name="Fristensky B."/>
            <person name="Chen L."/>
            <person name="Suen T."/>
            <person name="Chen Q."/>
            <person name="Ma K."/>
        </authorList>
    </citation>
    <scope>NUCLEOTIDE SEQUENCE [LARGE SCALE GENOMIC DNA]</scope>
    <source>
        <strain evidence="13 14">DSM 11164</strain>
    </source>
</reference>
<keyword evidence="4 10" id="KW-0347">Helicase</keyword>
<evidence type="ECO:0000256" key="8">
    <source>
        <dbReference type="ARBA" id="ARBA00034808"/>
    </source>
</evidence>
<evidence type="ECO:0000256" key="9">
    <source>
        <dbReference type="ARBA" id="ARBA00048988"/>
    </source>
</evidence>
<evidence type="ECO:0000256" key="10">
    <source>
        <dbReference type="PROSITE-ProRule" id="PRU00560"/>
    </source>
</evidence>
<evidence type="ECO:0000256" key="3">
    <source>
        <dbReference type="ARBA" id="ARBA00022801"/>
    </source>
</evidence>
<dbReference type="GO" id="GO:0043138">
    <property type="term" value="F:3'-5' DNA helicase activity"/>
    <property type="evidence" value="ECO:0007669"/>
    <property type="project" value="UniProtKB-EC"/>
</dbReference>
<dbReference type="InterPro" id="IPR014016">
    <property type="entry name" value="UvrD-like_ATP-bd"/>
</dbReference>
<comment type="catalytic activity">
    <reaction evidence="9">
        <text>ATP + H2O = ADP + phosphate + H(+)</text>
        <dbReference type="Rhea" id="RHEA:13065"/>
        <dbReference type="ChEBI" id="CHEBI:15377"/>
        <dbReference type="ChEBI" id="CHEBI:15378"/>
        <dbReference type="ChEBI" id="CHEBI:30616"/>
        <dbReference type="ChEBI" id="CHEBI:43474"/>
        <dbReference type="ChEBI" id="CHEBI:456216"/>
        <dbReference type="EC" id="5.6.2.4"/>
    </reaction>
</comment>
<dbReference type="Pfam" id="PF13361">
    <property type="entry name" value="UvrD_C"/>
    <property type="match status" value="1"/>
</dbReference>
<name>A0A0X1KPH1_9THEM</name>
<dbReference type="PANTHER" id="PTHR11070">
    <property type="entry name" value="UVRD / RECB / PCRA DNA HELICASE FAMILY MEMBER"/>
    <property type="match status" value="1"/>
</dbReference>
<dbReference type="EMBL" id="CP007141">
    <property type="protein sequence ID" value="AJC73205.1"/>
    <property type="molecule type" value="Genomic_DNA"/>
</dbReference>
<feature type="domain" description="UvrD-like helicase ATP-binding" evidence="11">
    <location>
        <begin position="7"/>
        <end position="293"/>
    </location>
</feature>
<dbReference type="PaxDb" id="1123384-AJ81_02150"/>
<organism evidence="13 14">
    <name type="scientific">Pseudothermotoga hypogea DSM 11164 = NBRC 106472</name>
    <dbReference type="NCBI Taxonomy" id="1123384"/>
    <lineage>
        <taxon>Bacteria</taxon>
        <taxon>Thermotogati</taxon>
        <taxon>Thermotogota</taxon>
        <taxon>Thermotogae</taxon>
        <taxon>Thermotogales</taxon>
        <taxon>Thermotogaceae</taxon>
        <taxon>Pseudothermotoga</taxon>
    </lineage>
</organism>
<dbReference type="PANTHER" id="PTHR11070:SF3">
    <property type="entry name" value="DNA 3'-5' HELICASE"/>
    <property type="match status" value="1"/>
</dbReference>
<keyword evidence="6" id="KW-0413">Isomerase</keyword>
<evidence type="ECO:0000256" key="2">
    <source>
        <dbReference type="ARBA" id="ARBA00022741"/>
    </source>
</evidence>
<proteinExistence type="inferred from homology"/>
<dbReference type="InterPro" id="IPR027417">
    <property type="entry name" value="P-loop_NTPase"/>
</dbReference>
<gene>
    <name evidence="13" type="ORF">AJ81_02150</name>
</gene>
<evidence type="ECO:0000313" key="14">
    <source>
        <dbReference type="Proteomes" id="UP000077469"/>
    </source>
</evidence>
<feature type="domain" description="UvrD-like helicase C-terminal" evidence="12">
    <location>
        <begin position="294"/>
        <end position="547"/>
    </location>
</feature>
<feature type="binding site" evidence="10">
    <location>
        <begin position="28"/>
        <end position="35"/>
    </location>
    <ligand>
        <name>ATP</name>
        <dbReference type="ChEBI" id="CHEBI:30616"/>
    </ligand>
</feature>
<accession>A0A0X1KPH1</accession>
<evidence type="ECO:0000256" key="1">
    <source>
        <dbReference type="ARBA" id="ARBA00009922"/>
    </source>
</evidence>
<dbReference type="Pfam" id="PF00580">
    <property type="entry name" value="UvrD-helicase"/>
    <property type="match status" value="1"/>
</dbReference>
<dbReference type="KEGG" id="phy:AJ81_02150"/>
<dbReference type="RefSeq" id="WP_031503657.1">
    <property type="nucleotide sequence ID" value="NC_022795.1"/>
</dbReference>
<dbReference type="PROSITE" id="PS51198">
    <property type="entry name" value="UVRD_HELICASE_ATP_BIND"/>
    <property type="match status" value="1"/>
</dbReference>
<dbReference type="Proteomes" id="UP000077469">
    <property type="component" value="Chromosome"/>
</dbReference>
<dbReference type="SUPFAM" id="SSF52540">
    <property type="entry name" value="P-loop containing nucleoside triphosphate hydrolases"/>
    <property type="match status" value="1"/>
</dbReference>
<dbReference type="GO" id="GO:0005829">
    <property type="term" value="C:cytosol"/>
    <property type="evidence" value="ECO:0007669"/>
    <property type="project" value="TreeGrafter"/>
</dbReference>
<dbReference type="AlphaFoldDB" id="A0A0X1KPH1"/>
<dbReference type="CDD" id="cd17932">
    <property type="entry name" value="DEXQc_UvrD"/>
    <property type="match status" value="1"/>
</dbReference>
<dbReference type="GO" id="GO:0003677">
    <property type="term" value="F:DNA binding"/>
    <property type="evidence" value="ECO:0007669"/>
    <property type="project" value="InterPro"/>
</dbReference>
<keyword evidence="2 10" id="KW-0547">Nucleotide-binding</keyword>
<dbReference type="STRING" id="1123384.AJ81_02150"/>
<dbReference type="GO" id="GO:0000725">
    <property type="term" value="P:recombinational repair"/>
    <property type="evidence" value="ECO:0007669"/>
    <property type="project" value="TreeGrafter"/>
</dbReference>
<evidence type="ECO:0000313" key="13">
    <source>
        <dbReference type="EMBL" id="AJC73205.1"/>
    </source>
</evidence>
<evidence type="ECO:0000256" key="5">
    <source>
        <dbReference type="ARBA" id="ARBA00022840"/>
    </source>
</evidence>
<evidence type="ECO:0000256" key="6">
    <source>
        <dbReference type="ARBA" id="ARBA00023235"/>
    </source>
</evidence>
<dbReference type="Gene3D" id="1.10.10.160">
    <property type="match status" value="1"/>
</dbReference>
<protein>
    <recommendedName>
        <fullName evidence="8">DNA 3'-5' helicase</fullName>
        <ecNumber evidence="8">5.6.2.4</ecNumber>
    </recommendedName>
</protein>
<dbReference type="InterPro" id="IPR000212">
    <property type="entry name" value="DNA_helicase_UvrD/REP"/>
</dbReference>
<dbReference type="InterPro" id="IPR013986">
    <property type="entry name" value="DExx_box_DNA_helicase_dom_sf"/>
</dbReference>
<keyword evidence="3 10" id="KW-0378">Hydrolase</keyword>
<dbReference type="GO" id="GO:0005524">
    <property type="term" value="F:ATP binding"/>
    <property type="evidence" value="ECO:0007669"/>
    <property type="project" value="UniProtKB-UniRule"/>
</dbReference>
<comment type="catalytic activity">
    <reaction evidence="7">
        <text>Couples ATP hydrolysis with the unwinding of duplex DNA by translocating in the 3'-5' direction.</text>
        <dbReference type="EC" id="5.6.2.4"/>
    </reaction>
</comment>
<dbReference type="PATRIC" id="fig|1123384.7.peg.426"/>
<keyword evidence="14" id="KW-1185">Reference proteome</keyword>
<dbReference type="Gene3D" id="3.40.50.300">
    <property type="entry name" value="P-loop containing nucleotide triphosphate hydrolases"/>
    <property type="match status" value="2"/>
</dbReference>
<comment type="similarity">
    <text evidence="1">Belongs to the helicase family. UvrD subfamily.</text>
</comment>
<dbReference type="GO" id="GO:0016887">
    <property type="term" value="F:ATP hydrolysis activity"/>
    <property type="evidence" value="ECO:0007669"/>
    <property type="project" value="RHEA"/>
</dbReference>
<evidence type="ECO:0000256" key="7">
    <source>
        <dbReference type="ARBA" id="ARBA00034617"/>
    </source>
</evidence>